<proteinExistence type="predicted"/>
<name>A0A852Z7Y0_9ACTN</name>
<evidence type="ECO:0000313" key="3">
    <source>
        <dbReference type="Proteomes" id="UP000579605"/>
    </source>
</evidence>
<dbReference type="AlphaFoldDB" id="A0A852Z7Y0"/>
<dbReference type="EMBL" id="JACBZH010000001">
    <property type="protein sequence ID" value="NYH89367.1"/>
    <property type="molecule type" value="Genomic_DNA"/>
</dbReference>
<evidence type="ECO:0000313" key="2">
    <source>
        <dbReference type="EMBL" id="NYH89367.1"/>
    </source>
</evidence>
<sequence length="287" mass="31049">MAALVLISGAAAWILAGHSQESKPVASRSAASPAAAAELSERLPISGLLYTWTGSDERIARAQQHLITACMKKQGFDYESAPIPKAADVADARPTPFGLESLDPPGPDSDQTLPPEPHESAAYVHALFGDPGKRISATGKFLKVTRPATGCQADAEKRLLGDGRLRWLQLRLQVGDGEKESRQRLEKDAAFRAANQRWQQCMRQAGIKVNDPLQLLQGLPADTDVRTNPATRADVHCKADTGYLATAYTRLAAAQRAWLARSPRVLTDWKTLARRQDAAARTVLGKA</sequence>
<gene>
    <name evidence="2" type="ORF">F4554_002005</name>
</gene>
<accession>A0A852Z7Y0</accession>
<dbReference type="Proteomes" id="UP000579605">
    <property type="component" value="Unassembled WGS sequence"/>
</dbReference>
<comment type="caution">
    <text evidence="2">The sequence shown here is derived from an EMBL/GenBank/DDBJ whole genome shotgun (WGS) entry which is preliminary data.</text>
</comment>
<protein>
    <submittedName>
        <fullName evidence="2">Uncharacterized protein</fullName>
    </submittedName>
</protein>
<feature type="region of interest" description="Disordered" evidence="1">
    <location>
        <begin position="93"/>
        <end position="117"/>
    </location>
</feature>
<reference evidence="2 3" key="1">
    <citation type="submission" date="2020-07" db="EMBL/GenBank/DDBJ databases">
        <title>Sequencing the genomes of 1000 actinobacteria strains.</title>
        <authorList>
            <person name="Klenk H.-P."/>
        </authorList>
    </citation>
    <scope>NUCLEOTIDE SEQUENCE [LARGE SCALE GENOMIC DNA]</scope>
    <source>
        <strain evidence="2 3">DSM 18448</strain>
    </source>
</reference>
<dbReference type="RefSeq" id="WP_179787110.1">
    <property type="nucleotide sequence ID" value="NZ_BAAARR010000008.1"/>
</dbReference>
<organism evidence="2 3">
    <name type="scientific">Actinopolymorpha rutila</name>
    <dbReference type="NCBI Taxonomy" id="446787"/>
    <lineage>
        <taxon>Bacteria</taxon>
        <taxon>Bacillati</taxon>
        <taxon>Actinomycetota</taxon>
        <taxon>Actinomycetes</taxon>
        <taxon>Propionibacteriales</taxon>
        <taxon>Actinopolymorphaceae</taxon>
        <taxon>Actinopolymorpha</taxon>
    </lineage>
</organism>
<evidence type="ECO:0000256" key="1">
    <source>
        <dbReference type="SAM" id="MobiDB-lite"/>
    </source>
</evidence>
<keyword evidence="3" id="KW-1185">Reference proteome</keyword>